<keyword evidence="1" id="KW-1133">Transmembrane helix</keyword>
<evidence type="ECO:0000256" key="1">
    <source>
        <dbReference type="SAM" id="Phobius"/>
    </source>
</evidence>
<evidence type="ECO:0000313" key="3">
    <source>
        <dbReference type="EMBL" id="CAB4585949.1"/>
    </source>
</evidence>
<keyword evidence="1" id="KW-0472">Membrane</keyword>
<gene>
    <name evidence="3" type="ORF">UFOPK1722_01353</name>
</gene>
<feature type="transmembrane region" description="Helical" evidence="1">
    <location>
        <begin position="12"/>
        <end position="33"/>
    </location>
</feature>
<feature type="transmembrane region" description="Helical" evidence="1">
    <location>
        <begin position="894"/>
        <end position="914"/>
    </location>
</feature>
<reference evidence="3" key="1">
    <citation type="submission" date="2020-05" db="EMBL/GenBank/DDBJ databases">
        <authorList>
            <person name="Chiriac C."/>
            <person name="Salcher M."/>
            <person name="Ghai R."/>
            <person name="Kavagutti S V."/>
        </authorList>
    </citation>
    <scope>NUCLEOTIDE SEQUENCE</scope>
</reference>
<evidence type="ECO:0000259" key="2">
    <source>
        <dbReference type="Pfam" id="PF11847"/>
    </source>
</evidence>
<feature type="transmembrane region" description="Helical" evidence="1">
    <location>
        <begin position="947"/>
        <end position="969"/>
    </location>
</feature>
<dbReference type="Pfam" id="PF11847">
    <property type="entry name" value="GT-C_AftD"/>
    <property type="match status" value="1"/>
</dbReference>
<dbReference type="AlphaFoldDB" id="A0A6J6FDZ1"/>
<feature type="transmembrane region" description="Helical" evidence="1">
    <location>
        <begin position="42"/>
        <end position="62"/>
    </location>
</feature>
<feature type="transmembrane region" description="Helical" evidence="1">
    <location>
        <begin position="226"/>
        <end position="246"/>
    </location>
</feature>
<dbReference type="EMBL" id="CAEZTS010000129">
    <property type="protein sequence ID" value="CAB4585949.1"/>
    <property type="molecule type" value="Genomic_DNA"/>
</dbReference>
<protein>
    <submittedName>
        <fullName evidence="3">Unannotated protein</fullName>
    </submittedName>
</protein>
<feature type="transmembrane region" description="Helical" evidence="1">
    <location>
        <begin position="975"/>
        <end position="994"/>
    </location>
</feature>
<dbReference type="InterPro" id="IPR021798">
    <property type="entry name" value="AftD_N"/>
</dbReference>
<feature type="domain" description="Alpha-(1-&gt;3)-arabinofuranosyltransferase N-terminal GT-C" evidence="2">
    <location>
        <begin position="3"/>
        <end position="508"/>
    </location>
</feature>
<proteinExistence type="predicted"/>
<keyword evidence="1" id="KW-0812">Transmembrane</keyword>
<feature type="transmembrane region" description="Helical" evidence="1">
    <location>
        <begin position="195"/>
        <end position="214"/>
    </location>
</feature>
<sequence length="1043" mass="111202">MFALLILSSGGLNATALLVIAPAPVAVIVDAVWRRKVSIRSALVTTAILGATTVAMSTWWLAGLAVQGRHGSAVLSYTEALPSTAATSTAPEVLRGLGYWLFYDRNDVVPLTSAATPYQSNPIVMIAGIVIVLAGMLGLRTLRSEARRPLALMLVAGTVLAVGAYPYSSPTPAWSLLVDDPQSALSLALRSSTRAAPLVVVALAFGFGHLVDRVRLFALGSRRPRLAAAVVPLAVVIVMANLPALLGGRLVDPVMERPERLPAAWTDAARLLDQRFDDGHRGSVLMLPGIESAAFRWGYPVDPILPGISKKPMLNRDWVPQGSAPYMDLLYALDDAFQNGTADARSIAPIARLLGADTVMVVNSYQYERFGLDPPERAADIIDSAPGLTRLAEFGEPTTNVAPFDDASTSTPLPEIVVYEVRDAPSGFRASASPVVVSGDGTSLVELAASELVDGRSIVLHSAALDRRQLDAALSATPELIVTDGNRKRAHHWRGSQNVWGATETAADGSDDEFDNRLPVFPTSEGRTDTQSIVDTSMVGAQVSATGYGALLAYYPEYRPAMAVDDDTSTAWLVGWGRDPVGQILEIRDRGVRPITSLRLLPPVHPNGVRAITRASVSLDGDAWTDIDVTAPDGVVALARPAESVRLRIDEVAPDVDGDNRPSGWAEVLPSENSFAEFIATPTDAVDTVGPGTPVSYHFSRWRADDNDPERADPETSIRRIFHVEHDDGFVVSAVARANGDGKIAASADCRDDLLTVDFEPVAMRVIETKDAHVTLQACGPLLLEPGSRILETSHDSPIVIDRITLRSSRATASTPAEVVDASITRTTRTALLPACASAHCWVESTDGWNTGWSATIAGVTSEPPIASASGRGTWVTPTGASATFRSEWTPQRLVWVGIAVSLLVTLAALVVLASGRLRRRRIGHASSDADSVTIPSPRVVGTAITIGLLVAVFVHPLAGVVAVIVTALERRLPPIIDHLLVGLVALGYVYVFVQQTRYGTPVGFGWPDHYWKVHGLVFFAAVVYGARLTRDRSPSSGTIPHS</sequence>
<organism evidence="3">
    <name type="scientific">freshwater metagenome</name>
    <dbReference type="NCBI Taxonomy" id="449393"/>
    <lineage>
        <taxon>unclassified sequences</taxon>
        <taxon>metagenomes</taxon>
        <taxon>ecological metagenomes</taxon>
    </lineage>
</organism>
<dbReference type="GO" id="GO:0016740">
    <property type="term" value="F:transferase activity"/>
    <property type="evidence" value="ECO:0007669"/>
    <property type="project" value="InterPro"/>
</dbReference>
<feature type="transmembrane region" description="Helical" evidence="1">
    <location>
        <begin position="149"/>
        <end position="167"/>
    </location>
</feature>
<dbReference type="SUPFAM" id="SSF49785">
    <property type="entry name" value="Galactose-binding domain-like"/>
    <property type="match status" value="1"/>
</dbReference>
<name>A0A6J6FDZ1_9ZZZZ</name>
<feature type="transmembrane region" description="Helical" evidence="1">
    <location>
        <begin position="123"/>
        <end position="142"/>
    </location>
</feature>
<accession>A0A6J6FDZ1</accession>
<dbReference type="InterPro" id="IPR008979">
    <property type="entry name" value="Galactose-bd-like_sf"/>
</dbReference>